<feature type="domain" description="Pyridine nucleotide-disulphide oxidoreductase dimerisation" evidence="4">
    <location>
        <begin position="59"/>
        <end position="128"/>
    </location>
</feature>
<keyword evidence="6" id="KW-1185">Reference proteome</keyword>
<protein>
    <recommendedName>
        <fullName evidence="4">Pyridine nucleotide-disulphide oxidoreductase dimerisation domain-containing protein</fullName>
    </recommendedName>
</protein>
<dbReference type="Pfam" id="PF02852">
    <property type="entry name" value="Pyr_redox_dim"/>
    <property type="match status" value="1"/>
</dbReference>
<dbReference type="PRINTS" id="PR00411">
    <property type="entry name" value="PNDRDTASEI"/>
</dbReference>
<name>A0ABV3TKJ4_9RHOB</name>
<dbReference type="SUPFAM" id="SSF55424">
    <property type="entry name" value="FAD/NAD-linked reductases, dimerisation (C-terminal) domain"/>
    <property type="match status" value="1"/>
</dbReference>
<sequence length="141" mass="15433">MGAPWRKSPPRFHAISLSKLSDSDLRRLCKRPNQAKSRPPLSLPHPQQTGAEHLPDIFTGRAQSSGETLGRLRIIYRRDDHRILGLHVLAEGAVDLMGEAALAVRNGLTLEQIAASIHPHPHLTEAFRLTAPSALAQPPQG</sequence>
<evidence type="ECO:0000259" key="4">
    <source>
        <dbReference type="Pfam" id="PF02852"/>
    </source>
</evidence>
<accession>A0ABV3TKJ4</accession>
<dbReference type="PANTHER" id="PTHR22912:SF151">
    <property type="entry name" value="DIHYDROLIPOYL DEHYDROGENASE, MITOCHONDRIAL"/>
    <property type="match status" value="1"/>
</dbReference>
<evidence type="ECO:0000256" key="2">
    <source>
        <dbReference type="ARBA" id="ARBA00023027"/>
    </source>
</evidence>
<comment type="similarity">
    <text evidence="1">Belongs to the class-I pyridine nucleotide-disulfide oxidoreductase family.</text>
</comment>
<dbReference type="InterPro" id="IPR016156">
    <property type="entry name" value="FAD/NAD-linked_Rdtase_dimer_sf"/>
</dbReference>
<dbReference type="PANTHER" id="PTHR22912">
    <property type="entry name" value="DISULFIDE OXIDOREDUCTASE"/>
    <property type="match status" value="1"/>
</dbReference>
<keyword evidence="2" id="KW-0520">NAD</keyword>
<evidence type="ECO:0000256" key="1">
    <source>
        <dbReference type="ARBA" id="ARBA00007532"/>
    </source>
</evidence>
<comment type="caution">
    <text evidence="5">The sequence shown here is derived from an EMBL/GenBank/DDBJ whole genome shotgun (WGS) entry which is preliminary data.</text>
</comment>
<dbReference type="Gene3D" id="3.30.390.30">
    <property type="match status" value="1"/>
</dbReference>
<evidence type="ECO:0000313" key="6">
    <source>
        <dbReference type="Proteomes" id="UP001557465"/>
    </source>
</evidence>
<dbReference type="InterPro" id="IPR050151">
    <property type="entry name" value="Class-I_Pyr_Nuc-Dis_Oxidored"/>
</dbReference>
<dbReference type="Proteomes" id="UP001557465">
    <property type="component" value="Unassembled WGS sequence"/>
</dbReference>
<reference evidence="5 6" key="1">
    <citation type="journal article" date="2011" name="Int. J. Syst. Evol. Microbiol.">
        <title>Zhongshania antarctica gen. nov., sp. nov. and Zhongshania guokunii sp. nov., gammaproteobacteria respectively isolated from coastal attached (fast) ice and surface seawater of the Antarctic.</title>
        <authorList>
            <person name="Li H.J."/>
            <person name="Zhang X.Y."/>
            <person name="Chen C.X."/>
            <person name="Zhang Y.J."/>
            <person name="Gao Z.M."/>
            <person name="Yu Y."/>
            <person name="Chen X.L."/>
            <person name="Chen B."/>
            <person name="Zhang Y.Z."/>
        </authorList>
    </citation>
    <scope>NUCLEOTIDE SEQUENCE [LARGE SCALE GENOMIC DNA]</scope>
    <source>
        <strain evidence="5 6">15-R06ZXC-3</strain>
    </source>
</reference>
<dbReference type="RefSeq" id="WP_368391844.1">
    <property type="nucleotide sequence ID" value="NZ_JBFRYC010000004.1"/>
</dbReference>
<proteinExistence type="inferred from homology"/>
<dbReference type="InterPro" id="IPR004099">
    <property type="entry name" value="Pyr_nucl-diS_OxRdtase_dimer"/>
</dbReference>
<feature type="region of interest" description="Disordered" evidence="3">
    <location>
        <begin position="31"/>
        <end position="62"/>
    </location>
</feature>
<evidence type="ECO:0000256" key="3">
    <source>
        <dbReference type="SAM" id="MobiDB-lite"/>
    </source>
</evidence>
<dbReference type="EMBL" id="JBFRYC010000004">
    <property type="protein sequence ID" value="MEX1661844.1"/>
    <property type="molecule type" value="Genomic_DNA"/>
</dbReference>
<gene>
    <name evidence="5" type="ORF">AB4874_09285</name>
</gene>
<evidence type="ECO:0000313" key="5">
    <source>
        <dbReference type="EMBL" id="MEX1661844.1"/>
    </source>
</evidence>
<organism evidence="5 6">
    <name type="scientific">Thioclava arctica</name>
    <dbReference type="NCBI Taxonomy" id="3238301"/>
    <lineage>
        <taxon>Bacteria</taxon>
        <taxon>Pseudomonadati</taxon>
        <taxon>Pseudomonadota</taxon>
        <taxon>Alphaproteobacteria</taxon>
        <taxon>Rhodobacterales</taxon>
        <taxon>Paracoccaceae</taxon>
        <taxon>Thioclava</taxon>
    </lineage>
</organism>